<keyword evidence="2" id="KW-0472">Membrane</keyword>
<accession>A0A7C3PKH2</accession>
<feature type="compositionally biased region" description="Polar residues" evidence="1">
    <location>
        <begin position="380"/>
        <end position="404"/>
    </location>
</feature>
<evidence type="ECO:0000256" key="1">
    <source>
        <dbReference type="SAM" id="MobiDB-lite"/>
    </source>
</evidence>
<feature type="transmembrane region" description="Helical" evidence="2">
    <location>
        <begin position="88"/>
        <end position="110"/>
    </location>
</feature>
<dbReference type="AlphaFoldDB" id="A0A7C3PKH2"/>
<feature type="region of interest" description="Disordered" evidence="1">
    <location>
        <begin position="370"/>
        <end position="425"/>
    </location>
</feature>
<dbReference type="Pfam" id="PF14015">
    <property type="entry name" value="DUF4231"/>
    <property type="match status" value="1"/>
</dbReference>
<sequence>MANKKDYRTYLRKKMEDLINGLELNEFHKRSLKERWLDQMIWADKKADQCRRWHYRLRLTTILGGVTLPALVGISVQLVDANPWLTTWLPYFAFALSQVIAISAAVEEFCRFGERWRDYRRMSEDLKAEGWQYLQLSGPYQYTSNSITDLKKKYRVVVEEIPVEVEPAAPKKRATHGDRYSLFAGRVESIIKQDVQNYISDLMKQQAKQDQEIEKFLQEAKAVTTDQYPSSLTRLSGSNTYSSDGEYLSASGYAPSYSASSYSTGESIDLDYSNRYDYTDEDSGYIRDADYSTELDDSLESDYPVASRYAEAMEDPYLPETDTVVESDYPPDYPVELRYPARSEEQPDIDSTVTTSVVISEAAEALGIAADEARVEPATNLDSTDPSETFPTTLAVPDSNNGSVPTVEPVPESATPSSELEVGAPDPTPTRVNLNAEIVAAALSLRGFSTAAGPDGGRNACAWTVNRVLEKAGISPLGENQNLVESLVDALKNGRGQLVSREEAKAGDLVIASGDRHIGIGLDDGCNRVLSNSSSRAEFRWESNTDFDGYYGGASTIYRLLR</sequence>
<dbReference type="EMBL" id="DSRU01000293">
    <property type="protein sequence ID" value="HFN00117.1"/>
    <property type="molecule type" value="Genomic_DNA"/>
</dbReference>
<gene>
    <name evidence="3" type="ORF">ENR64_20635</name>
</gene>
<proteinExistence type="predicted"/>
<reference evidence="3" key="1">
    <citation type="journal article" date="2020" name="mSystems">
        <title>Genome- and Community-Level Interaction Insights into Carbon Utilization and Element Cycling Functions of Hydrothermarchaeota in Hydrothermal Sediment.</title>
        <authorList>
            <person name="Zhou Z."/>
            <person name="Liu Y."/>
            <person name="Xu W."/>
            <person name="Pan J."/>
            <person name="Luo Z.H."/>
            <person name="Li M."/>
        </authorList>
    </citation>
    <scope>NUCLEOTIDE SEQUENCE [LARGE SCALE GENOMIC DNA]</scope>
    <source>
        <strain evidence="3">SpSt-418</strain>
    </source>
</reference>
<dbReference type="NCBIfam" id="NF033634">
    <property type="entry name" value="SLATT_1"/>
    <property type="match status" value="1"/>
</dbReference>
<name>A0A7C3PKH2_9CYAN</name>
<feature type="transmembrane region" description="Helical" evidence="2">
    <location>
        <begin position="55"/>
        <end position="76"/>
    </location>
</feature>
<protein>
    <submittedName>
        <fullName evidence="3">DUF4231 domain-containing protein</fullName>
    </submittedName>
</protein>
<comment type="caution">
    <text evidence="3">The sequence shown here is derived from an EMBL/GenBank/DDBJ whole genome shotgun (WGS) entry which is preliminary data.</text>
</comment>
<evidence type="ECO:0000313" key="3">
    <source>
        <dbReference type="EMBL" id="HFN00117.1"/>
    </source>
</evidence>
<keyword evidence="2" id="KW-1133">Transmembrane helix</keyword>
<dbReference type="InterPro" id="IPR025325">
    <property type="entry name" value="DUF4231"/>
</dbReference>
<organism evidence="3">
    <name type="scientific">Oscillatoriales cyanobacterium SpSt-418</name>
    <dbReference type="NCBI Taxonomy" id="2282169"/>
    <lineage>
        <taxon>Bacteria</taxon>
        <taxon>Bacillati</taxon>
        <taxon>Cyanobacteriota</taxon>
        <taxon>Cyanophyceae</taxon>
        <taxon>Oscillatoriophycideae</taxon>
        <taxon>Oscillatoriales</taxon>
    </lineage>
</organism>
<dbReference type="Gene3D" id="3.90.1720.10">
    <property type="entry name" value="endopeptidase domain like (from Nostoc punctiforme)"/>
    <property type="match status" value="1"/>
</dbReference>
<evidence type="ECO:0000256" key="2">
    <source>
        <dbReference type="SAM" id="Phobius"/>
    </source>
</evidence>
<keyword evidence="2" id="KW-0812">Transmembrane</keyword>